<reference evidence="1 2" key="1">
    <citation type="submission" date="2021-03" db="EMBL/GenBank/DDBJ databases">
        <title>Whole genome sequence of Jiella sp. MQZ13P-4.</title>
        <authorList>
            <person name="Tuo L."/>
        </authorList>
    </citation>
    <scope>NUCLEOTIDE SEQUENCE [LARGE SCALE GENOMIC DNA]</scope>
    <source>
        <strain evidence="1 2">MQZ13P-4</strain>
    </source>
</reference>
<dbReference type="RefSeq" id="WP_207352149.1">
    <property type="nucleotide sequence ID" value="NZ_JAFMPY010000022.1"/>
</dbReference>
<dbReference type="PROSITE" id="PS51257">
    <property type="entry name" value="PROKAR_LIPOPROTEIN"/>
    <property type="match status" value="1"/>
</dbReference>
<evidence type="ECO:0000313" key="1">
    <source>
        <dbReference type="EMBL" id="MBO0905512.1"/>
    </source>
</evidence>
<accession>A0ABS3J8S6</accession>
<dbReference type="Proteomes" id="UP000664288">
    <property type="component" value="Unassembled WGS sequence"/>
</dbReference>
<proteinExistence type="predicted"/>
<gene>
    <name evidence="1" type="ORF">J1C47_17850</name>
</gene>
<dbReference type="EMBL" id="JAFMPY010000022">
    <property type="protein sequence ID" value="MBO0905512.1"/>
    <property type="molecule type" value="Genomic_DNA"/>
</dbReference>
<protein>
    <recommendedName>
        <fullName evidence="3">YMGG-like Gly-zipper domain-containing protein</fullName>
    </recommendedName>
</protein>
<keyword evidence="2" id="KW-1185">Reference proteome</keyword>
<sequence length="71" mass="6469">MKTIGRTALILGLTAGLAVSAGCSRTQRTLAGAGIGGASGAVIGNAVGGTGGAIVGGVGGAVAGGYIGRHY</sequence>
<organism evidence="1 2">
    <name type="scientific">Jiella sonneratiae</name>
    <dbReference type="NCBI Taxonomy" id="2816856"/>
    <lineage>
        <taxon>Bacteria</taxon>
        <taxon>Pseudomonadati</taxon>
        <taxon>Pseudomonadota</taxon>
        <taxon>Alphaproteobacteria</taxon>
        <taxon>Hyphomicrobiales</taxon>
        <taxon>Aurantimonadaceae</taxon>
        <taxon>Jiella</taxon>
    </lineage>
</organism>
<evidence type="ECO:0008006" key="3">
    <source>
        <dbReference type="Google" id="ProtNLM"/>
    </source>
</evidence>
<comment type="caution">
    <text evidence="1">The sequence shown here is derived from an EMBL/GenBank/DDBJ whole genome shotgun (WGS) entry which is preliminary data.</text>
</comment>
<evidence type="ECO:0000313" key="2">
    <source>
        <dbReference type="Proteomes" id="UP000664288"/>
    </source>
</evidence>
<name>A0ABS3J8S6_9HYPH</name>